<feature type="compositionally biased region" description="Low complexity" evidence="1">
    <location>
        <begin position="148"/>
        <end position="243"/>
    </location>
</feature>
<dbReference type="OrthoDB" id="438892at2759"/>
<evidence type="ECO:0000313" key="3">
    <source>
        <dbReference type="EMBL" id="CAE7357709.1"/>
    </source>
</evidence>
<comment type="caution">
    <text evidence="3">The sequence shown here is derived from an EMBL/GenBank/DDBJ whole genome shotgun (WGS) entry which is preliminary data.</text>
</comment>
<dbReference type="Proteomes" id="UP000604046">
    <property type="component" value="Unassembled WGS sequence"/>
</dbReference>
<gene>
    <name evidence="3" type="primary">PGA18</name>
    <name evidence="3" type="ORF">SNAT2548_LOCUS19099</name>
</gene>
<name>A0A812Q5S1_9DINO</name>
<proteinExistence type="predicted"/>
<evidence type="ECO:0000313" key="4">
    <source>
        <dbReference type="Proteomes" id="UP000604046"/>
    </source>
</evidence>
<dbReference type="EMBL" id="CAJNDS010002165">
    <property type="protein sequence ID" value="CAE7357709.1"/>
    <property type="molecule type" value="Genomic_DNA"/>
</dbReference>
<feature type="region of interest" description="Disordered" evidence="1">
    <location>
        <begin position="135"/>
        <end position="259"/>
    </location>
</feature>
<feature type="chain" id="PRO_5032946173" evidence="2">
    <location>
        <begin position="23"/>
        <end position="277"/>
    </location>
</feature>
<sequence>MQTLRLRAFALALSVLPWLTSAAVHSGYIYDRLCIDRGVGIDGVDGRRNPGSHSVHCNLVSICRNSGYGILTKPGGADLYSFEVLFSDRGNADVITWLGTQEYWGREVSVEVDGSYDTQGRLHVNTIRRLSDTSNTLWQGSGAGGAMTVASTSPSTTTPDTTPSTTSSQTGTASTTTPGATSTTTPGATSTTTPRATSTTTPGTTSTTTPGTTSTTAPGTTSTTTPGTTSTSTPGISSSAGPAAGPPAVDPTATSSAGSRSFLSLAALSLALVLAKR</sequence>
<keyword evidence="4" id="KW-1185">Reference proteome</keyword>
<feature type="signal peptide" evidence="2">
    <location>
        <begin position="1"/>
        <end position="22"/>
    </location>
</feature>
<keyword evidence="2" id="KW-0732">Signal</keyword>
<feature type="compositionally biased region" description="Low complexity" evidence="1">
    <location>
        <begin position="250"/>
        <end position="259"/>
    </location>
</feature>
<dbReference type="AlphaFoldDB" id="A0A812Q5S1"/>
<reference evidence="3" key="1">
    <citation type="submission" date="2021-02" db="EMBL/GenBank/DDBJ databases">
        <authorList>
            <person name="Dougan E. K."/>
            <person name="Rhodes N."/>
            <person name="Thang M."/>
            <person name="Chan C."/>
        </authorList>
    </citation>
    <scope>NUCLEOTIDE SEQUENCE</scope>
</reference>
<organism evidence="3 4">
    <name type="scientific">Symbiodinium natans</name>
    <dbReference type="NCBI Taxonomy" id="878477"/>
    <lineage>
        <taxon>Eukaryota</taxon>
        <taxon>Sar</taxon>
        <taxon>Alveolata</taxon>
        <taxon>Dinophyceae</taxon>
        <taxon>Suessiales</taxon>
        <taxon>Symbiodiniaceae</taxon>
        <taxon>Symbiodinium</taxon>
    </lineage>
</organism>
<accession>A0A812Q5S1</accession>
<protein>
    <submittedName>
        <fullName evidence="3">PGA18 protein</fullName>
    </submittedName>
</protein>
<evidence type="ECO:0000256" key="1">
    <source>
        <dbReference type="SAM" id="MobiDB-lite"/>
    </source>
</evidence>
<evidence type="ECO:0000256" key="2">
    <source>
        <dbReference type="SAM" id="SignalP"/>
    </source>
</evidence>